<dbReference type="RefSeq" id="WP_232569293.1">
    <property type="nucleotide sequence ID" value="NZ_CP089466.1"/>
</dbReference>
<dbReference type="EMBL" id="JBHRWN010000002">
    <property type="protein sequence ID" value="MFC3476146.1"/>
    <property type="molecule type" value="Genomic_DNA"/>
</dbReference>
<gene>
    <name evidence="1" type="ORF">ACFOKC_00260</name>
</gene>
<dbReference type="GeneID" id="69117944"/>
<keyword evidence="2" id="KW-1185">Reference proteome</keyword>
<protein>
    <submittedName>
        <fullName evidence="1">Uncharacterized protein</fullName>
    </submittedName>
</protein>
<evidence type="ECO:0000313" key="1">
    <source>
        <dbReference type="EMBL" id="MFC3476146.1"/>
    </source>
</evidence>
<reference evidence="1 2" key="1">
    <citation type="journal article" date="2019" name="Int. J. Syst. Evol. Microbiol.">
        <title>The Global Catalogue of Microorganisms (GCM) 10K type strain sequencing project: providing services to taxonomists for standard genome sequencing and annotation.</title>
        <authorList>
            <consortium name="The Broad Institute Genomics Platform"/>
            <consortium name="The Broad Institute Genome Sequencing Center for Infectious Disease"/>
            <person name="Wu L."/>
            <person name="Ma J."/>
        </authorList>
    </citation>
    <scope>NUCLEOTIDE SEQUENCE [LARGE SCALE GENOMIC DNA]</scope>
    <source>
        <strain evidence="1 2">CGMCC 1.12562</strain>
    </source>
</reference>
<dbReference type="AlphaFoldDB" id="A0ABD5NAE3"/>
<accession>A0ABD5NAE3</accession>
<evidence type="ECO:0000313" key="2">
    <source>
        <dbReference type="Proteomes" id="UP001595660"/>
    </source>
</evidence>
<name>A0ABD5NAE3_9EURY</name>
<comment type="caution">
    <text evidence="1">The sequence shown here is derived from an EMBL/GenBank/DDBJ whole genome shotgun (WGS) entry which is preliminary data.</text>
</comment>
<dbReference type="Proteomes" id="UP001595660">
    <property type="component" value="Unassembled WGS sequence"/>
</dbReference>
<proteinExistence type="predicted"/>
<organism evidence="1 2">
    <name type="scientific">Halobacterium litoreum</name>
    <dbReference type="NCBI Taxonomy" id="2039234"/>
    <lineage>
        <taxon>Archaea</taxon>
        <taxon>Methanobacteriati</taxon>
        <taxon>Methanobacteriota</taxon>
        <taxon>Stenosarchaea group</taxon>
        <taxon>Halobacteria</taxon>
        <taxon>Halobacteriales</taxon>
        <taxon>Halobacteriaceae</taxon>
        <taxon>Halobacterium</taxon>
    </lineage>
</organism>
<sequence length="50" mass="5380">MAEVLQLAFAAFVSVTLVALGVYIGALRALDVFYSEQDSIFLSDDAGPRE</sequence>